<protein>
    <submittedName>
        <fullName evidence="2">Cycloisomaltooligosaccharide glucanotransferase</fullName>
        <ecNumber evidence="2">2.4.1.248</ecNumber>
    </submittedName>
</protein>
<keyword evidence="2" id="KW-0808">Transferase</keyword>
<gene>
    <name evidence="2" type="ORF">BEI61_02119</name>
</gene>
<accession>A0A1E3ABS6</accession>
<proteinExistence type="predicted"/>
<dbReference type="Gene3D" id="3.20.20.80">
    <property type="entry name" value="Glycosidases"/>
    <property type="match status" value="1"/>
</dbReference>
<comment type="caution">
    <text evidence="2">The sequence shown here is derived from an EMBL/GenBank/DDBJ whole genome shotgun (WGS) entry which is preliminary data.</text>
</comment>
<dbReference type="OrthoDB" id="9778932at2"/>
<evidence type="ECO:0000313" key="3">
    <source>
        <dbReference type="Proteomes" id="UP000094067"/>
    </source>
</evidence>
<dbReference type="Pfam" id="PF13199">
    <property type="entry name" value="Glyco_hydro_66"/>
    <property type="match status" value="1"/>
</dbReference>
<organism evidence="2 3">
    <name type="scientific">Eisenbergiella tayi</name>
    <dbReference type="NCBI Taxonomy" id="1432052"/>
    <lineage>
        <taxon>Bacteria</taxon>
        <taxon>Bacillati</taxon>
        <taxon>Bacillota</taxon>
        <taxon>Clostridia</taxon>
        <taxon>Lachnospirales</taxon>
        <taxon>Lachnospiraceae</taxon>
        <taxon>Eisenbergiella</taxon>
    </lineage>
</organism>
<dbReference type="InterPro" id="IPR025092">
    <property type="entry name" value="Glyco_hydro_66"/>
</dbReference>
<name>A0A1E3ABS6_9FIRM</name>
<keyword evidence="1" id="KW-0732">Signal</keyword>
<evidence type="ECO:0000313" key="2">
    <source>
        <dbReference type="EMBL" id="ODM06230.1"/>
    </source>
</evidence>
<dbReference type="CDD" id="cd14745">
    <property type="entry name" value="GH66"/>
    <property type="match status" value="1"/>
</dbReference>
<reference evidence="2 3" key="1">
    <citation type="submission" date="2016-07" db="EMBL/GenBank/DDBJ databases">
        <title>Characterization of isolates of Eisenbergiella tayi derived from blood cultures, using whole genome sequencing.</title>
        <authorList>
            <person name="Burdz T."/>
            <person name="Wiebe D."/>
            <person name="Huynh C."/>
            <person name="Bernard K."/>
        </authorList>
    </citation>
    <scope>NUCLEOTIDE SEQUENCE [LARGE SCALE GENOMIC DNA]</scope>
    <source>
        <strain evidence="2 3">NML 110608</strain>
    </source>
</reference>
<dbReference type="EC" id="2.4.1.248" evidence="2"/>
<dbReference type="EMBL" id="MCGH01000002">
    <property type="protein sequence ID" value="ODM06230.1"/>
    <property type="molecule type" value="Genomic_DNA"/>
</dbReference>
<evidence type="ECO:0000256" key="1">
    <source>
        <dbReference type="ARBA" id="ARBA00022729"/>
    </source>
</evidence>
<dbReference type="AlphaFoldDB" id="A0A1E3ABS6"/>
<dbReference type="GO" id="GO:0016757">
    <property type="term" value="F:glycosyltransferase activity"/>
    <property type="evidence" value="ECO:0007669"/>
    <property type="project" value="UniProtKB-KW"/>
</dbReference>
<dbReference type="InterPro" id="IPR013780">
    <property type="entry name" value="Glyco_hydro_b"/>
</dbReference>
<sequence length="578" mass="65756">MKMDLYPEKAQYLTGEEVLLIAEKTDVMPSDGQPAGMNELLELRIFFLEKQIRTVAVQMYDDCIPIQAGCFQSEFAGYGAELWKKGTGDARLTEEFCIASTSFDVVDKPSRSIRYGFLSDFDSRDGDDGGDLDFLRKYHINMIQFYDWSFRHDSLVPKEDIYEDMMGKRKDFGVIRKKMEEARRMGMKTLGYGAVYAASESYYREHPEQALYTSCGEPFRFIDIFYIMNIKNDNPWHYHIIEEYAEAVKKAGFDGIHMDTYGFPKTAFSMDKERTELQKEFPGLIQDTKERLSQEPGEHYLIFNNVGNWPVGAAAAAPVDAVYIEVWPPYERYHHIREIIREAKSACGKAKPVILAAYLEPFRTSGGKEPPVEEKAGYSARILTAAIVSLGASHLLMGEDGCVLTQGYYPDYTRMSETLKAQMRSYYDFLIRYMNLFYCEEMQEVTMTHMGWDNYEYQCGFPCSGDGMADRIWMIAREGGKTKSISLINLCGCGDDCWNKGKNKPEVQKELELTVLTDGETEGVYIASPDGETAGDGSGIGAAMKPLAYTCFETDRGKFIRFTVPVLYVWALVYIKGK</sequence>
<dbReference type="Gene3D" id="2.60.40.1180">
    <property type="entry name" value="Golgi alpha-mannosidase II"/>
    <property type="match status" value="1"/>
</dbReference>
<keyword evidence="2" id="KW-0328">Glycosyltransferase</keyword>
<dbReference type="Proteomes" id="UP000094067">
    <property type="component" value="Unassembled WGS sequence"/>
</dbReference>
<dbReference type="RefSeq" id="WP_081331149.1">
    <property type="nucleotide sequence ID" value="NZ_DBFYTW010000145.1"/>
</dbReference>